<dbReference type="PANTHER" id="PTHR31069:SF12">
    <property type="entry name" value="TRANSCRIPTION FACTOR DOMAIN-CONTAINING PROTEIN"/>
    <property type="match status" value="1"/>
</dbReference>
<evidence type="ECO:0000256" key="2">
    <source>
        <dbReference type="ARBA" id="ARBA00023125"/>
    </source>
</evidence>
<dbReference type="Gene3D" id="4.10.240.10">
    <property type="entry name" value="Zn(2)-C6 fungal-type DNA-binding domain"/>
    <property type="match status" value="1"/>
</dbReference>
<dbReference type="GO" id="GO:0000978">
    <property type="term" value="F:RNA polymerase II cis-regulatory region sequence-specific DNA binding"/>
    <property type="evidence" value="ECO:0007669"/>
    <property type="project" value="TreeGrafter"/>
</dbReference>
<dbReference type="InterPro" id="IPR001138">
    <property type="entry name" value="Zn2Cys6_DnaBD"/>
</dbReference>
<comment type="caution">
    <text evidence="7">The sequence shown here is derived from an EMBL/GenBank/DDBJ whole genome shotgun (WGS) entry which is preliminary data.</text>
</comment>
<dbReference type="GO" id="GO:0005634">
    <property type="term" value="C:nucleus"/>
    <property type="evidence" value="ECO:0007669"/>
    <property type="project" value="TreeGrafter"/>
</dbReference>
<dbReference type="AlphaFoldDB" id="A0A367XUN0"/>
<keyword evidence="1" id="KW-0805">Transcription regulation</keyword>
<proteinExistence type="predicted"/>
<name>A0A367XUN0_9ASCO</name>
<accession>A0A367XUN0</accession>
<dbReference type="Proteomes" id="UP000253472">
    <property type="component" value="Unassembled WGS sequence"/>
</dbReference>
<feature type="compositionally biased region" description="Acidic residues" evidence="5">
    <location>
        <begin position="557"/>
        <end position="575"/>
    </location>
</feature>
<evidence type="ECO:0000256" key="4">
    <source>
        <dbReference type="ARBA" id="ARBA00023242"/>
    </source>
</evidence>
<dbReference type="InterPro" id="IPR050675">
    <property type="entry name" value="OAF3"/>
</dbReference>
<keyword evidence="3" id="KW-0804">Transcription</keyword>
<dbReference type="GO" id="GO:0045944">
    <property type="term" value="P:positive regulation of transcription by RNA polymerase II"/>
    <property type="evidence" value="ECO:0007669"/>
    <property type="project" value="TreeGrafter"/>
</dbReference>
<evidence type="ECO:0000256" key="1">
    <source>
        <dbReference type="ARBA" id="ARBA00023015"/>
    </source>
</evidence>
<evidence type="ECO:0000313" key="8">
    <source>
        <dbReference type="Proteomes" id="UP000253472"/>
    </source>
</evidence>
<evidence type="ECO:0000256" key="3">
    <source>
        <dbReference type="ARBA" id="ARBA00023163"/>
    </source>
</evidence>
<dbReference type="GO" id="GO:0008270">
    <property type="term" value="F:zinc ion binding"/>
    <property type="evidence" value="ECO:0007669"/>
    <property type="project" value="InterPro"/>
</dbReference>
<feature type="region of interest" description="Disordered" evidence="5">
    <location>
        <begin position="51"/>
        <end position="74"/>
    </location>
</feature>
<evidence type="ECO:0000313" key="7">
    <source>
        <dbReference type="EMBL" id="RCK57327.1"/>
    </source>
</evidence>
<sequence length="575" mass="65717">MIETRKYRRRVSLACTNCKRRKLKCDHKVPCTACRNTKMFLPECTYQIMPPNSSLKQQQPQGDPASAPTNPVPTQVSQMRTYASQELTPPTQTTTRTLSSHVDGNLEASQRASVQTNQVLATTNSNLVSETPHSTTASTSTKATKIDLQDFIFMKEFNGSRVFFGPTCWKTSIMYWCRSFPVLSDILAITIKEMATLKLPDKPDAANEGSPNYHITSLLPNYRDAQALLNSFERDTFFTKCFNRARYIVLSIKALVSFFDGEVPDPRLLVASRLFLLKTDLKSNFATLSGLLLLYECRKYDCNIDFEEALSYDQGLFSTIITVGLSLGLHRNILTLHSGDPTMIASLQHMWKFLMFEDSLRSFQRGSQPMINDNYTSNQLLRLMNTKCTIAVLAFRKVNDAINLCVSTDGVDLDAALSLIEELFFDTPPTDHDDLHLQMFIFSYAQTISTIRYLKCRNHKNRFVAFQYSLMLYLSLKEMLMNLVDSSGRIKPSCFYQEIKESIFRATFFMLVLILQLYERVEKIAGTDVSGCVEHEGRRIHRRVLVDAYRDERGPGDDPEDDERESYCEDNDYLY</sequence>
<dbReference type="GO" id="GO:0000981">
    <property type="term" value="F:DNA-binding transcription factor activity, RNA polymerase II-specific"/>
    <property type="evidence" value="ECO:0007669"/>
    <property type="project" value="InterPro"/>
</dbReference>
<protein>
    <recommendedName>
        <fullName evidence="6">Zn(2)-C6 fungal-type domain-containing protein</fullName>
    </recommendedName>
</protein>
<keyword evidence="8" id="KW-1185">Reference proteome</keyword>
<dbReference type="SUPFAM" id="SSF57701">
    <property type="entry name" value="Zn2/Cys6 DNA-binding domain"/>
    <property type="match status" value="1"/>
</dbReference>
<keyword evidence="2" id="KW-0238">DNA-binding</keyword>
<dbReference type="STRING" id="5486.A0A367XUN0"/>
<feature type="region of interest" description="Disordered" evidence="5">
    <location>
        <begin position="550"/>
        <end position="575"/>
    </location>
</feature>
<gene>
    <name evidence="7" type="ORF">Cantr_06850</name>
</gene>
<organism evidence="7 8">
    <name type="scientific">Candida viswanathii</name>
    <dbReference type="NCBI Taxonomy" id="5486"/>
    <lineage>
        <taxon>Eukaryota</taxon>
        <taxon>Fungi</taxon>
        <taxon>Dikarya</taxon>
        <taxon>Ascomycota</taxon>
        <taxon>Saccharomycotina</taxon>
        <taxon>Pichiomycetes</taxon>
        <taxon>Debaryomycetaceae</taxon>
        <taxon>Candida/Lodderomyces clade</taxon>
        <taxon>Candida</taxon>
    </lineage>
</organism>
<feature type="domain" description="Zn(2)-C6 fungal-type" evidence="6">
    <location>
        <begin position="14"/>
        <end position="46"/>
    </location>
</feature>
<dbReference type="InterPro" id="IPR036864">
    <property type="entry name" value="Zn2-C6_fun-type_DNA-bd_sf"/>
</dbReference>
<keyword evidence="4" id="KW-0539">Nucleus</keyword>
<dbReference type="SMART" id="SM00066">
    <property type="entry name" value="GAL4"/>
    <property type="match status" value="1"/>
</dbReference>
<dbReference type="Pfam" id="PF00172">
    <property type="entry name" value="Zn_clus"/>
    <property type="match status" value="1"/>
</dbReference>
<evidence type="ECO:0000259" key="6">
    <source>
        <dbReference type="PROSITE" id="PS50048"/>
    </source>
</evidence>
<evidence type="ECO:0000256" key="5">
    <source>
        <dbReference type="SAM" id="MobiDB-lite"/>
    </source>
</evidence>
<dbReference type="EMBL" id="QLNQ01000028">
    <property type="protein sequence ID" value="RCK57327.1"/>
    <property type="molecule type" value="Genomic_DNA"/>
</dbReference>
<dbReference type="OrthoDB" id="4356994at2759"/>
<reference evidence="7 8" key="1">
    <citation type="submission" date="2018-06" db="EMBL/GenBank/DDBJ databases">
        <title>Whole genome sequencing of Candida tropicalis (genome annotated by CSBL at Korea University).</title>
        <authorList>
            <person name="Ahn J."/>
        </authorList>
    </citation>
    <scope>NUCLEOTIDE SEQUENCE [LARGE SCALE GENOMIC DNA]</scope>
    <source>
        <strain evidence="7 8">ATCC 20962</strain>
    </source>
</reference>
<dbReference type="CDD" id="cd00067">
    <property type="entry name" value="GAL4"/>
    <property type="match status" value="1"/>
</dbReference>
<dbReference type="PANTHER" id="PTHR31069">
    <property type="entry name" value="OLEATE-ACTIVATED TRANSCRIPTION FACTOR 1-RELATED"/>
    <property type="match status" value="1"/>
</dbReference>
<dbReference type="PROSITE" id="PS50048">
    <property type="entry name" value="ZN2_CY6_FUNGAL_2"/>
    <property type="match status" value="1"/>
</dbReference>